<dbReference type="SUPFAM" id="SSF52540">
    <property type="entry name" value="P-loop containing nucleoside triphosphate hydrolases"/>
    <property type="match status" value="1"/>
</dbReference>
<dbReference type="InterPro" id="IPR027417">
    <property type="entry name" value="P-loop_NTPase"/>
</dbReference>
<accession>A0A0F9BKW9</accession>
<dbReference type="GO" id="GO:0005524">
    <property type="term" value="F:ATP binding"/>
    <property type="evidence" value="ECO:0007669"/>
    <property type="project" value="InterPro"/>
</dbReference>
<sequence length="184" mass="21458">MLKKELEDNGRNIAIVLNSIFQDEKEREKFNKFLNDLLPFADDLSVDRMRDESFITCLKESYTDYYFPAYLLSDGTINIVAMIVILFFEEKSVIILEEPGRNLHPLLLSKIINMMEDVSQELNKQIIITTHNPEIIRYTDPKKIIVINRDEDGFSQMSKPFEKVELKTFLKDIGMADLFLEGIL</sequence>
<gene>
    <name evidence="2" type="ORF">LCGC14_2434440</name>
</gene>
<dbReference type="GO" id="GO:0016887">
    <property type="term" value="F:ATP hydrolysis activity"/>
    <property type="evidence" value="ECO:0007669"/>
    <property type="project" value="InterPro"/>
</dbReference>
<evidence type="ECO:0000259" key="1">
    <source>
        <dbReference type="Pfam" id="PF13304"/>
    </source>
</evidence>
<dbReference type="AlphaFoldDB" id="A0A0F9BKW9"/>
<dbReference type="PANTHER" id="PTHR40396">
    <property type="entry name" value="ATPASE-LIKE PROTEIN"/>
    <property type="match status" value="1"/>
</dbReference>
<evidence type="ECO:0000313" key="2">
    <source>
        <dbReference type="EMBL" id="KKL22539.1"/>
    </source>
</evidence>
<dbReference type="InterPro" id="IPR003959">
    <property type="entry name" value="ATPase_AAA_core"/>
</dbReference>
<dbReference type="CDD" id="cd00267">
    <property type="entry name" value="ABC_ATPase"/>
    <property type="match status" value="1"/>
</dbReference>
<protein>
    <recommendedName>
        <fullName evidence="1">ATPase AAA-type core domain-containing protein</fullName>
    </recommendedName>
</protein>
<organism evidence="2">
    <name type="scientific">marine sediment metagenome</name>
    <dbReference type="NCBI Taxonomy" id="412755"/>
    <lineage>
        <taxon>unclassified sequences</taxon>
        <taxon>metagenomes</taxon>
        <taxon>ecological metagenomes</taxon>
    </lineage>
</organism>
<dbReference type="Pfam" id="PF13304">
    <property type="entry name" value="AAA_21"/>
    <property type="match status" value="1"/>
</dbReference>
<comment type="caution">
    <text evidence="2">The sequence shown here is derived from an EMBL/GenBank/DDBJ whole genome shotgun (WGS) entry which is preliminary data.</text>
</comment>
<dbReference type="PANTHER" id="PTHR40396:SF1">
    <property type="entry name" value="ATPASE AAA-TYPE CORE DOMAIN-CONTAINING PROTEIN"/>
    <property type="match status" value="1"/>
</dbReference>
<proteinExistence type="predicted"/>
<dbReference type="Gene3D" id="3.40.50.300">
    <property type="entry name" value="P-loop containing nucleotide triphosphate hydrolases"/>
    <property type="match status" value="1"/>
</dbReference>
<dbReference type="EMBL" id="LAZR01037312">
    <property type="protein sequence ID" value="KKL22539.1"/>
    <property type="molecule type" value="Genomic_DNA"/>
</dbReference>
<name>A0A0F9BKW9_9ZZZZ</name>
<reference evidence="2" key="1">
    <citation type="journal article" date="2015" name="Nature">
        <title>Complex archaea that bridge the gap between prokaryotes and eukaryotes.</title>
        <authorList>
            <person name="Spang A."/>
            <person name="Saw J.H."/>
            <person name="Jorgensen S.L."/>
            <person name="Zaremba-Niedzwiedzka K."/>
            <person name="Martijn J."/>
            <person name="Lind A.E."/>
            <person name="van Eijk R."/>
            <person name="Schleper C."/>
            <person name="Guy L."/>
            <person name="Ettema T.J."/>
        </authorList>
    </citation>
    <scope>NUCLEOTIDE SEQUENCE</scope>
</reference>
<feature type="domain" description="ATPase AAA-type core" evidence="1">
    <location>
        <begin position="61"/>
        <end position="136"/>
    </location>
</feature>